<evidence type="ECO:0000256" key="2">
    <source>
        <dbReference type="ARBA" id="ARBA00023125"/>
    </source>
</evidence>
<dbReference type="AlphaFoldDB" id="A0A812LQK1"/>
<comment type="similarity">
    <text evidence="1">Belongs to the TBP family.</text>
</comment>
<evidence type="ECO:0000313" key="6">
    <source>
        <dbReference type="Proteomes" id="UP000649617"/>
    </source>
</evidence>
<dbReference type="InterPro" id="IPR000814">
    <property type="entry name" value="TBP"/>
</dbReference>
<dbReference type="GO" id="GO:0006352">
    <property type="term" value="P:DNA-templated transcription initiation"/>
    <property type="evidence" value="ECO:0007669"/>
    <property type="project" value="InterPro"/>
</dbReference>
<feature type="compositionally biased region" description="Basic and acidic residues" evidence="4">
    <location>
        <begin position="229"/>
        <end position="239"/>
    </location>
</feature>
<dbReference type="InterPro" id="IPR012295">
    <property type="entry name" value="TBP_dom_sf"/>
</dbReference>
<feature type="compositionally biased region" description="Basic residues" evidence="4">
    <location>
        <begin position="181"/>
        <end position="190"/>
    </location>
</feature>
<dbReference type="Proteomes" id="UP000649617">
    <property type="component" value="Unassembled WGS sequence"/>
</dbReference>
<gene>
    <name evidence="5" type="primary">tbpl2</name>
    <name evidence="5" type="ORF">SPIL2461_LOCUS4794</name>
</gene>
<dbReference type="Pfam" id="PF00352">
    <property type="entry name" value="TBP"/>
    <property type="match status" value="2"/>
</dbReference>
<dbReference type="PANTHER" id="PTHR10126">
    <property type="entry name" value="TATA-BOX BINDING PROTEIN"/>
    <property type="match status" value="1"/>
</dbReference>
<organism evidence="5 6">
    <name type="scientific">Symbiodinium pilosum</name>
    <name type="common">Dinoflagellate</name>
    <dbReference type="NCBI Taxonomy" id="2952"/>
    <lineage>
        <taxon>Eukaryota</taxon>
        <taxon>Sar</taxon>
        <taxon>Alveolata</taxon>
        <taxon>Dinophyceae</taxon>
        <taxon>Suessiales</taxon>
        <taxon>Symbiodiniaceae</taxon>
        <taxon>Symbiodinium</taxon>
    </lineage>
</organism>
<keyword evidence="3" id="KW-0804">Transcription</keyword>
<keyword evidence="6" id="KW-1185">Reference proteome</keyword>
<feature type="compositionally biased region" description="Basic and acidic residues" evidence="4">
    <location>
        <begin position="191"/>
        <end position="203"/>
    </location>
</feature>
<feature type="region of interest" description="Disordered" evidence="4">
    <location>
        <begin position="229"/>
        <end position="248"/>
    </location>
</feature>
<feature type="non-terminal residue" evidence="5">
    <location>
        <position position="556"/>
    </location>
</feature>
<dbReference type="OrthoDB" id="2127950at2759"/>
<evidence type="ECO:0000313" key="5">
    <source>
        <dbReference type="EMBL" id="CAE7250382.1"/>
    </source>
</evidence>
<evidence type="ECO:0000256" key="1">
    <source>
        <dbReference type="ARBA" id="ARBA00005560"/>
    </source>
</evidence>
<accession>A0A812LQK1</accession>
<proteinExistence type="inferred from homology"/>
<dbReference type="EMBL" id="CAJNIZ010006483">
    <property type="protein sequence ID" value="CAE7250382.1"/>
    <property type="molecule type" value="Genomic_DNA"/>
</dbReference>
<sequence>CYLDRICPTLQEVERRFKAHLPPSSPAELDSALVLPMFARKVPDTYHILPADGRGRPIMIFFSEAPSGFKGFLDVDSSLEGDGDFSQESWEELDKVLTDHFHISCDFRSAAFDVRKKVQHFQDWPLAEVELLLHAAVGGKKLLAWEDCLRPAKHVISLMSERDDKQFRGTLGQKKTDSWTHPHRGSRGRHKATESEPRYTQDKDRDANCNHWVLQLNLSQQLYGYQGDDTGRADSHRSPVEIPEETDVSATLDAVDSTEQTACPDGVKYFQLKKLLTVFNNEGCLHPGSKPGFVLSRMTIVMLSDYAVARLAFQEAASMDGQDEQMVKASPPVNLLLLGEDNLAPGNLDRFEGRKLMIMSECYAEAMQVHGTFELPPEVSVVLAHSRCHFKLGCELDLKEVSCKLRNAEYNPRKGTGSLHLRLFRPSATARIWYHGSVSCSVKGDLDDTRRAARRITRMIQRCGYDARCEKFRLTCQHVNADLCFPVRLEALAKKWHRHVLYEPEVHARACFYLQHPRCCVSITSSGKANVFDAPNLEDGQEAIRRVYSIFREFSC</sequence>
<protein>
    <submittedName>
        <fullName evidence="5">Tbpl2 protein</fullName>
    </submittedName>
</protein>
<reference evidence="5" key="1">
    <citation type="submission" date="2021-02" db="EMBL/GenBank/DDBJ databases">
        <authorList>
            <person name="Dougan E. K."/>
            <person name="Rhodes N."/>
            <person name="Thang M."/>
            <person name="Chan C."/>
        </authorList>
    </citation>
    <scope>NUCLEOTIDE SEQUENCE</scope>
</reference>
<dbReference type="GO" id="GO:0003677">
    <property type="term" value="F:DNA binding"/>
    <property type="evidence" value="ECO:0007669"/>
    <property type="project" value="UniProtKB-KW"/>
</dbReference>
<name>A0A812LQK1_SYMPI</name>
<comment type="caution">
    <text evidence="5">The sequence shown here is derived from an EMBL/GenBank/DDBJ whole genome shotgun (WGS) entry which is preliminary data.</text>
</comment>
<keyword evidence="2" id="KW-0238">DNA-binding</keyword>
<feature type="region of interest" description="Disordered" evidence="4">
    <location>
        <begin position="167"/>
        <end position="203"/>
    </location>
</feature>
<dbReference type="Gene3D" id="3.30.310.10">
    <property type="entry name" value="TATA-Binding Protein"/>
    <property type="match status" value="2"/>
</dbReference>
<evidence type="ECO:0000256" key="4">
    <source>
        <dbReference type="SAM" id="MobiDB-lite"/>
    </source>
</evidence>
<evidence type="ECO:0000256" key="3">
    <source>
        <dbReference type="ARBA" id="ARBA00023163"/>
    </source>
</evidence>
<dbReference type="SUPFAM" id="SSF55945">
    <property type="entry name" value="TATA-box binding protein-like"/>
    <property type="match status" value="2"/>
</dbReference>